<keyword evidence="2" id="KW-1185">Reference proteome</keyword>
<sequence>MGTIVMFIPANSQFTHHHNFFSSRYNKNYWQTTVNEDCSCCILCHNLYQSVCHTKICSHRFNLTAWSFMQATSFPMDAVLFTTSLALQLLAGTCTVIFRRLATPVCCLGNNLKMSIDCYADFDSQTKVND</sequence>
<protein>
    <submittedName>
        <fullName evidence="1">Uncharacterized protein</fullName>
    </submittedName>
</protein>
<dbReference type="Proteomes" id="UP000820818">
    <property type="component" value="Linkage Group LG5"/>
</dbReference>
<evidence type="ECO:0000313" key="1">
    <source>
        <dbReference type="EMBL" id="KAI9557939.1"/>
    </source>
</evidence>
<dbReference type="EMBL" id="WJBH02000005">
    <property type="protein sequence ID" value="KAI9557939.1"/>
    <property type="molecule type" value="Genomic_DNA"/>
</dbReference>
<dbReference type="AlphaFoldDB" id="A0AAD5PVG1"/>
<organism evidence="1 2">
    <name type="scientific">Daphnia sinensis</name>
    <dbReference type="NCBI Taxonomy" id="1820382"/>
    <lineage>
        <taxon>Eukaryota</taxon>
        <taxon>Metazoa</taxon>
        <taxon>Ecdysozoa</taxon>
        <taxon>Arthropoda</taxon>
        <taxon>Crustacea</taxon>
        <taxon>Branchiopoda</taxon>
        <taxon>Diplostraca</taxon>
        <taxon>Cladocera</taxon>
        <taxon>Anomopoda</taxon>
        <taxon>Daphniidae</taxon>
        <taxon>Daphnia</taxon>
        <taxon>Daphnia similis group</taxon>
    </lineage>
</organism>
<comment type="caution">
    <text evidence="1">The sequence shown here is derived from an EMBL/GenBank/DDBJ whole genome shotgun (WGS) entry which is preliminary data.</text>
</comment>
<proteinExistence type="predicted"/>
<gene>
    <name evidence="1" type="ORF">GHT06_014691</name>
</gene>
<reference evidence="1 2" key="1">
    <citation type="submission" date="2022-05" db="EMBL/GenBank/DDBJ databases">
        <title>A multi-omics perspective on studying reproductive biology in Daphnia sinensis.</title>
        <authorList>
            <person name="Jia J."/>
        </authorList>
    </citation>
    <scope>NUCLEOTIDE SEQUENCE [LARGE SCALE GENOMIC DNA]</scope>
    <source>
        <strain evidence="1 2">WSL</strain>
    </source>
</reference>
<accession>A0AAD5PVG1</accession>
<name>A0AAD5PVG1_9CRUS</name>
<evidence type="ECO:0000313" key="2">
    <source>
        <dbReference type="Proteomes" id="UP000820818"/>
    </source>
</evidence>